<evidence type="ECO:0000256" key="8">
    <source>
        <dbReference type="ARBA" id="ARBA00023284"/>
    </source>
</evidence>
<evidence type="ECO:0000259" key="12">
    <source>
        <dbReference type="Pfam" id="PF07992"/>
    </source>
</evidence>
<dbReference type="PRINTS" id="PR00469">
    <property type="entry name" value="PNDRDTASEII"/>
</dbReference>
<evidence type="ECO:0000256" key="5">
    <source>
        <dbReference type="ARBA" id="ARBA00022827"/>
    </source>
</evidence>
<comment type="similarity">
    <text evidence="1 10">Belongs to the class-II pyridine nucleotide-disulfide oxidoreductase family.</text>
</comment>
<comment type="caution">
    <text evidence="13">The sequence shown here is derived from an EMBL/GenBank/DDBJ whole genome shotgun (WGS) entry which is preliminary data.</text>
</comment>
<comment type="subunit">
    <text evidence="2 10">Homodimer.</text>
</comment>
<evidence type="ECO:0000313" key="14">
    <source>
        <dbReference type="Proteomes" id="UP001619911"/>
    </source>
</evidence>
<evidence type="ECO:0000256" key="2">
    <source>
        <dbReference type="ARBA" id="ARBA00011738"/>
    </source>
</evidence>
<sequence>MSDSIYDVIIIGAGPGGMTAAVYTSRANLKTLLLERGVPGGQLQNTEEIENFPSYSHISGPDLAQNMFEHSLKFGAEYGQANVQNIVDEGSIKVVYTDNQVYRAKSIIIATGTKYKKLGIPGEEEFAGRGVSWCAVCDGAFFKEKELVVVGGGDSAVEESIFLTKFASKVTVLHRRDRFRAQPILVDRMVKNAKVDIVYNTVVKEIVGENKVNSVLLENVKTGEVTTFPTDGVFEYIGMNPVSDFVKNLNITDEEGWIITDQRMKTNIPGIYAIGDIRKDAVRQVVTATGDGCMAAIEVQQYVENLNAESAKSLLS</sequence>
<keyword evidence="11" id="KW-0521">NADP</keyword>
<dbReference type="Gene3D" id="3.50.50.60">
    <property type="entry name" value="FAD/NAD(P)-binding domain"/>
    <property type="match status" value="2"/>
</dbReference>
<dbReference type="SUPFAM" id="SSF51905">
    <property type="entry name" value="FAD/NAD(P)-binding domain"/>
    <property type="match status" value="1"/>
</dbReference>
<keyword evidence="6 10" id="KW-0560">Oxidoreductase</keyword>
<dbReference type="Pfam" id="PF07992">
    <property type="entry name" value="Pyr_redox_2"/>
    <property type="match status" value="1"/>
</dbReference>
<evidence type="ECO:0000256" key="10">
    <source>
        <dbReference type="RuleBase" id="RU003880"/>
    </source>
</evidence>
<evidence type="ECO:0000256" key="11">
    <source>
        <dbReference type="RuleBase" id="RU003881"/>
    </source>
</evidence>
<evidence type="ECO:0000256" key="6">
    <source>
        <dbReference type="ARBA" id="ARBA00023002"/>
    </source>
</evidence>
<dbReference type="InterPro" id="IPR008255">
    <property type="entry name" value="Pyr_nucl-diS_OxRdtase_2_AS"/>
</dbReference>
<keyword evidence="5 10" id="KW-0274">FAD</keyword>
<dbReference type="InterPro" id="IPR050097">
    <property type="entry name" value="Ferredoxin-NADP_redctase_2"/>
</dbReference>
<keyword evidence="7" id="KW-1015">Disulfide bond</keyword>
<dbReference type="Proteomes" id="UP001619911">
    <property type="component" value="Unassembled WGS sequence"/>
</dbReference>
<dbReference type="RefSeq" id="WP_404318206.1">
    <property type="nucleotide sequence ID" value="NZ_JAUIYO010000013.1"/>
</dbReference>
<keyword evidence="8 10" id="KW-0676">Redox-active center</keyword>
<dbReference type="EC" id="1.8.1.9" evidence="10"/>
<comment type="catalytic activity">
    <reaction evidence="9 10">
        <text>[thioredoxin]-dithiol + NADP(+) = [thioredoxin]-disulfide + NADPH + H(+)</text>
        <dbReference type="Rhea" id="RHEA:20345"/>
        <dbReference type="Rhea" id="RHEA-COMP:10698"/>
        <dbReference type="Rhea" id="RHEA-COMP:10700"/>
        <dbReference type="ChEBI" id="CHEBI:15378"/>
        <dbReference type="ChEBI" id="CHEBI:29950"/>
        <dbReference type="ChEBI" id="CHEBI:50058"/>
        <dbReference type="ChEBI" id="CHEBI:57783"/>
        <dbReference type="ChEBI" id="CHEBI:58349"/>
        <dbReference type="EC" id="1.8.1.9"/>
    </reaction>
</comment>
<evidence type="ECO:0000256" key="1">
    <source>
        <dbReference type="ARBA" id="ARBA00009333"/>
    </source>
</evidence>
<dbReference type="PANTHER" id="PTHR48105">
    <property type="entry name" value="THIOREDOXIN REDUCTASE 1-RELATED-RELATED"/>
    <property type="match status" value="1"/>
</dbReference>
<dbReference type="InterPro" id="IPR023753">
    <property type="entry name" value="FAD/NAD-binding_dom"/>
</dbReference>
<keyword evidence="14" id="KW-1185">Reference proteome</keyword>
<feature type="domain" description="FAD/NAD(P)-binding" evidence="12">
    <location>
        <begin position="6"/>
        <end position="292"/>
    </location>
</feature>
<proteinExistence type="inferred from homology"/>
<dbReference type="PROSITE" id="PS00573">
    <property type="entry name" value="PYRIDINE_REDOX_2"/>
    <property type="match status" value="1"/>
</dbReference>
<dbReference type="GO" id="GO:0004791">
    <property type="term" value="F:thioredoxin-disulfide reductase (NADPH) activity"/>
    <property type="evidence" value="ECO:0007669"/>
    <property type="project" value="UniProtKB-EC"/>
</dbReference>
<keyword evidence="4 10" id="KW-0285">Flavoprotein</keyword>
<dbReference type="InterPro" id="IPR036188">
    <property type="entry name" value="FAD/NAD-bd_sf"/>
</dbReference>
<gene>
    <name evidence="13" type="primary">trxB</name>
    <name evidence="13" type="ORF">QYG89_13505</name>
</gene>
<dbReference type="NCBIfam" id="TIGR01292">
    <property type="entry name" value="TRX_reduct"/>
    <property type="match status" value="1"/>
</dbReference>
<evidence type="ECO:0000256" key="7">
    <source>
        <dbReference type="ARBA" id="ARBA00023157"/>
    </source>
</evidence>
<evidence type="ECO:0000256" key="3">
    <source>
        <dbReference type="ARBA" id="ARBA00018719"/>
    </source>
</evidence>
<evidence type="ECO:0000256" key="4">
    <source>
        <dbReference type="ARBA" id="ARBA00022630"/>
    </source>
</evidence>
<dbReference type="EMBL" id="JAUIYO010000013">
    <property type="protein sequence ID" value="MFK2826667.1"/>
    <property type="molecule type" value="Genomic_DNA"/>
</dbReference>
<accession>A0ABW8IAY5</accession>
<protein>
    <recommendedName>
        <fullName evidence="3 10">Thioredoxin reductase</fullName>
        <ecNumber evidence="10">1.8.1.9</ecNumber>
    </recommendedName>
</protein>
<evidence type="ECO:0000313" key="13">
    <source>
        <dbReference type="EMBL" id="MFK2826667.1"/>
    </source>
</evidence>
<reference evidence="13 14" key="1">
    <citation type="submission" date="2023-07" db="EMBL/GenBank/DDBJ databases">
        <title>Bacillus lucianemedeirus sp. nov, a new species isolated from an immunobiological production facility.</title>
        <authorList>
            <person name="Costa L.V."/>
            <person name="Miranda R.V.S.L."/>
            <person name="Brandao M.L.L."/>
            <person name="Reis C.M.F."/>
            <person name="Frazao A.M."/>
            <person name="Cruz F.V."/>
            <person name="Baio P.V.P."/>
            <person name="Veras J.F.C."/>
            <person name="Ramos J.N."/>
            <person name="Vieira V."/>
        </authorList>
    </citation>
    <scope>NUCLEOTIDE SEQUENCE [LARGE SCALE GENOMIC DNA]</scope>
    <source>
        <strain evidence="13 14">B190/17</strain>
    </source>
</reference>
<evidence type="ECO:0000256" key="9">
    <source>
        <dbReference type="ARBA" id="ARBA00048132"/>
    </source>
</evidence>
<dbReference type="PRINTS" id="PR00368">
    <property type="entry name" value="FADPNR"/>
</dbReference>
<dbReference type="InterPro" id="IPR005982">
    <property type="entry name" value="Thioredox_Rdtase"/>
</dbReference>
<name>A0ABW8IAY5_9BACI</name>
<organism evidence="13 14">
    <name type="scientific">Bacillus lumedeiriae</name>
    <dbReference type="NCBI Taxonomy" id="3058829"/>
    <lineage>
        <taxon>Bacteria</taxon>
        <taxon>Bacillati</taxon>
        <taxon>Bacillota</taxon>
        <taxon>Bacilli</taxon>
        <taxon>Bacillales</taxon>
        <taxon>Bacillaceae</taxon>
        <taxon>Bacillus</taxon>
    </lineage>
</organism>
<comment type="cofactor">
    <cofactor evidence="11">
        <name>FAD</name>
        <dbReference type="ChEBI" id="CHEBI:57692"/>
    </cofactor>
    <text evidence="11">Binds 1 FAD per subunit.</text>
</comment>